<keyword evidence="7" id="KW-1185">Reference proteome</keyword>
<dbReference type="InterPro" id="IPR001647">
    <property type="entry name" value="HTH_TetR"/>
</dbReference>
<dbReference type="PANTHER" id="PTHR47506">
    <property type="entry name" value="TRANSCRIPTIONAL REGULATORY PROTEIN"/>
    <property type="match status" value="1"/>
</dbReference>
<dbReference type="InterPro" id="IPR036271">
    <property type="entry name" value="Tet_transcr_reg_TetR-rel_C_sf"/>
</dbReference>
<dbReference type="Pfam" id="PF00440">
    <property type="entry name" value="TetR_N"/>
    <property type="match status" value="1"/>
</dbReference>
<dbReference type="Proteomes" id="UP000322244">
    <property type="component" value="Unassembled WGS sequence"/>
</dbReference>
<dbReference type="OrthoDB" id="4567939at2"/>
<evidence type="ECO:0000256" key="1">
    <source>
        <dbReference type="ARBA" id="ARBA00023015"/>
    </source>
</evidence>
<evidence type="ECO:0000313" key="6">
    <source>
        <dbReference type="EMBL" id="KAA0018905.1"/>
    </source>
</evidence>
<keyword evidence="2 4" id="KW-0238">DNA-binding</keyword>
<evidence type="ECO:0000313" key="7">
    <source>
        <dbReference type="Proteomes" id="UP000322244"/>
    </source>
</evidence>
<dbReference type="GO" id="GO:0003677">
    <property type="term" value="F:DNA binding"/>
    <property type="evidence" value="ECO:0007669"/>
    <property type="project" value="UniProtKB-UniRule"/>
</dbReference>
<dbReference type="AlphaFoldDB" id="A0A5A7S6J6"/>
<dbReference type="PROSITE" id="PS50977">
    <property type="entry name" value="HTH_TETR_2"/>
    <property type="match status" value="1"/>
</dbReference>
<evidence type="ECO:0000256" key="3">
    <source>
        <dbReference type="ARBA" id="ARBA00023163"/>
    </source>
</evidence>
<sequence length="192" mass="20452">MALRGETRTRVVETARCLFRTQGYHATGVNQILAEAAAPKGSLYFHFPGGKQQLAAEAVTAGALQLRNVIDAVVERSADPMAASRAIGDLLADHLVESDFRNGCPIAGVALDASDSDVVRQACNDGFSSWLQSLTDYLTRSGIEPESASDLALLAISSLEGALLLARTERDAAPIRRVADRIAKIVAQEMKS</sequence>
<dbReference type="SUPFAM" id="SSF48498">
    <property type="entry name" value="Tetracyclin repressor-like, C-terminal domain"/>
    <property type="match status" value="1"/>
</dbReference>
<comment type="caution">
    <text evidence="6">The sequence shown here is derived from an EMBL/GenBank/DDBJ whole genome shotgun (WGS) entry which is preliminary data.</text>
</comment>
<dbReference type="Gene3D" id="1.10.357.10">
    <property type="entry name" value="Tetracycline Repressor, domain 2"/>
    <property type="match status" value="1"/>
</dbReference>
<proteinExistence type="predicted"/>
<gene>
    <name evidence="6" type="ORF">FOY51_22965</name>
</gene>
<reference evidence="6 7" key="1">
    <citation type="submission" date="2019-07" db="EMBL/GenBank/DDBJ databases">
        <title>Rhodococcus cavernicolus sp. nov., isolated from a cave.</title>
        <authorList>
            <person name="Lee S.D."/>
        </authorList>
    </citation>
    <scope>NUCLEOTIDE SEQUENCE [LARGE SCALE GENOMIC DNA]</scope>
    <source>
        <strain evidence="6 7">C1-24</strain>
    </source>
</reference>
<dbReference type="SUPFAM" id="SSF46689">
    <property type="entry name" value="Homeodomain-like"/>
    <property type="match status" value="1"/>
</dbReference>
<keyword evidence="3" id="KW-0804">Transcription</keyword>
<protein>
    <submittedName>
        <fullName evidence="6">TetR/AcrR family transcriptional regulator</fullName>
    </submittedName>
</protein>
<evidence type="ECO:0000256" key="4">
    <source>
        <dbReference type="PROSITE-ProRule" id="PRU00335"/>
    </source>
</evidence>
<organism evidence="6 7">
    <name type="scientific">Antrihabitans cavernicola</name>
    <dbReference type="NCBI Taxonomy" id="2495913"/>
    <lineage>
        <taxon>Bacteria</taxon>
        <taxon>Bacillati</taxon>
        <taxon>Actinomycetota</taxon>
        <taxon>Actinomycetes</taxon>
        <taxon>Mycobacteriales</taxon>
        <taxon>Nocardiaceae</taxon>
        <taxon>Antrihabitans</taxon>
    </lineage>
</organism>
<dbReference type="InterPro" id="IPR009057">
    <property type="entry name" value="Homeodomain-like_sf"/>
</dbReference>
<evidence type="ECO:0000259" key="5">
    <source>
        <dbReference type="PROSITE" id="PS50977"/>
    </source>
</evidence>
<dbReference type="InterPro" id="IPR054156">
    <property type="entry name" value="YxaF_TetR_C"/>
</dbReference>
<feature type="domain" description="HTH tetR-type" evidence="5">
    <location>
        <begin position="5"/>
        <end position="65"/>
    </location>
</feature>
<dbReference type="PANTHER" id="PTHR47506:SF3">
    <property type="entry name" value="HTH-TYPE TRANSCRIPTIONAL REGULATOR LMRA"/>
    <property type="match status" value="1"/>
</dbReference>
<accession>A0A5A7S6J6</accession>
<dbReference type="EMBL" id="VLNY01000016">
    <property type="protein sequence ID" value="KAA0018905.1"/>
    <property type="molecule type" value="Genomic_DNA"/>
</dbReference>
<dbReference type="Pfam" id="PF21993">
    <property type="entry name" value="TetR_C_13_2"/>
    <property type="match status" value="1"/>
</dbReference>
<feature type="DNA-binding region" description="H-T-H motif" evidence="4">
    <location>
        <begin position="28"/>
        <end position="47"/>
    </location>
</feature>
<name>A0A5A7S6J6_9NOCA</name>
<dbReference type="RefSeq" id="WP_149432610.1">
    <property type="nucleotide sequence ID" value="NZ_VLNY01000016.1"/>
</dbReference>
<keyword evidence="1" id="KW-0805">Transcription regulation</keyword>
<evidence type="ECO:0000256" key="2">
    <source>
        <dbReference type="ARBA" id="ARBA00023125"/>
    </source>
</evidence>